<evidence type="ECO:0000313" key="3">
    <source>
        <dbReference type="EMBL" id="MFC4430682.1"/>
    </source>
</evidence>
<dbReference type="EMBL" id="JBHSEN010000002">
    <property type="protein sequence ID" value="MFC4430682.1"/>
    <property type="molecule type" value="Genomic_DNA"/>
</dbReference>
<name>A0ABV8Y1E8_9MICC</name>
<sequence length="559" mass="60666">MAQNEVLLTAAREAYARGEWDCALRDLAQARSQGRLSTHDLDLLGSTQWWVGEVAESLAVSEEVYHRYQDDGDELQAAMKALSLGLLWFVRGELTIASGWASRARRLLKDLPECPERGYLLYLDSVISLDFNDLEPTRRSALRLEDMGRRLQAPELTSFSLVLSGLAEVWRGDPTLGFAYLDEAMLPVLAGQLPPEWAGDVYCTVIHVCHLLADLPRMHAWTKATEQWCRQFQGEVVYSGICRVHRLQLLCVEGHWRQAEDAIERSGSELIGRNNWVAGEAYYQLGEIRRLRGDGAGAQAAYDQAQQLGTDPQPGASLLRHAEGHSEEAWTGLHAALSGRDRLTGAGLVRAGVTLALAVGRLDEAERLCVELEATAATFGTTGFRAWAAHARGSVLVAQSRFAEALPVLSAAAADYATLRARYEGAVIRELLARAHAGLGEDGTAAAARSQALSIYRALGADPDAQRLESGPLPGGLTAREADVLSLIASGASDKAAAEALFISRKTVSRHLTNIFAKIGVSSRTAAAAWAFEHGLHRMPHIVRGKMGIAPDVTPDTRP</sequence>
<reference evidence="4" key="1">
    <citation type="journal article" date="2019" name="Int. J. Syst. Evol. Microbiol.">
        <title>The Global Catalogue of Microorganisms (GCM) 10K type strain sequencing project: providing services to taxonomists for standard genome sequencing and annotation.</title>
        <authorList>
            <consortium name="The Broad Institute Genomics Platform"/>
            <consortium name="The Broad Institute Genome Sequencing Center for Infectious Disease"/>
            <person name="Wu L."/>
            <person name="Ma J."/>
        </authorList>
    </citation>
    <scope>NUCLEOTIDE SEQUENCE [LARGE SCALE GENOMIC DNA]</scope>
    <source>
        <strain evidence="4">CGMCC 1.12125</strain>
    </source>
</reference>
<protein>
    <submittedName>
        <fullName evidence="3">LuxR C-terminal-related transcriptional regulator</fullName>
    </submittedName>
</protein>
<dbReference type="Gene3D" id="1.25.40.10">
    <property type="entry name" value="Tetratricopeptide repeat domain"/>
    <property type="match status" value="1"/>
</dbReference>
<evidence type="ECO:0000256" key="1">
    <source>
        <dbReference type="ARBA" id="ARBA00023125"/>
    </source>
</evidence>
<evidence type="ECO:0000313" key="4">
    <source>
        <dbReference type="Proteomes" id="UP001595965"/>
    </source>
</evidence>
<dbReference type="SUPFAM" id="SSF46894">
    <property type="entry name" value="C-terminal effector domain of the bipartite response regulators"/>
    <property type="match status" value="1"/>
</dbReference>
<dbReference type="Proteomes" id="UP001595965">
    <property type="component" value="Unassembled WGS sequence"/>
</dbReference>
<dbReference type="CDD" id="cd06170">
    <property type="entry name" value="LuxR_C_like"/>
    <property type="match status" value="1"/>
</dbReference>
<dbReference type="RefSeq" id="WP_344226042.1">
    <property type="nucleotide sequence ID" value="NZ_BAAALH010000001.1"/>
</dbReference>
<dbReference type="PANTHER" id="PTHR43214:SF43">
    <property type="entry name" value="TWO-COMPONENT RESPONSE REGULATOR"/>
    <property type="match status" value="1"/>
</dbReference>
<organism evidence="3 4">
    <name type="scientific">Citricoccus alkalitolerans</name>
    <dbReference type="NCBI Taxonomy" id="246603"/>
    <lineage>
        <taxon>Bacteria</taxon>
        <taxon>Bacillati</taxon>
        <taxon>Actinomycetota</taxon>
        <taxon>Actinomycetes</taxon>
        <taxon>Micrococcales</taxon>
        <taxon>Micrococcaceae</taxon>
        <taxon>Citricoccus</taxon>
    </lineage>
</organism>
<accession>A0ABV8Y1E8</accession>
<keyword evidence="4" id="KW-1185">Reference proteome</keyword>
<feature type="domain" description="HTH luxR-type" evidence="2">
    <location>
        <begin position="470"/>
        <end position="535"/>
    </location>
</feature>
<evidence type="ECO:0000259" key="2">
    <source>
        <dbReference type="PROSITE" id="PS50043"/>
    </source>
</evidence>
<gene>
    <name evidence="3" type="ORF">ACFO0K_13475</name>
</gene>
<dbReference type="InterPro" id="IPR016032">
    <property type="entry name" value="Sig_transdc_resp-reg_C-effctor"/>
</dbReference>
<dbReference type="Gene3D" id="1.10.10.10">
    <property type="entry name" value="Winged helix-like DNA-binding domain superfamily/Winged helix DNA-binding domain"/>
    <property type="match status" value="1"/>
</dbReference>
<dbReference type="InterPro" id="IPR036388">
    <property type="entry name" value="WH-like_DNA-bd_sf"/>
</dbReference>
<dbReference type="PRINTS" id="PR00038">
    <property type="entry name" value="HTHLUXR"/>
</dbReference>
<proteinExistence type="predicted"/>
<dbReference type="SUPFAM" id="SSF48452">
    <property type="entry name" value="TPR-like"/>
    <property type="match status" value="2"/>
</dbReference>
<dbReference type="InterPro" id="IPR000792">
    <property type="entry name" value="Tscrpt_reg_LuxR_C"/>
</dbReference>
<dbReference type="Pfam" id="PF00196">
    <property type="entry name" value="GerE"/>
    <property type="match status" value="1"/>
</dbReference>
<dbReference type="SMART" id="SM00421">
    <property type="entry name" value="HTH_LUXR"/>
    <property type="match status" value="1"/>
</dbReference>
<dbReference type="InterPro" id="IPR039420">
    <property type="entry name" value="WalR-like"/>
</dbReference>
<dbReference type="PROSITE" id="PS50043">
    <property type="entry name" value="HTH_LUXR_2"/>
    <property type="match status" value="1"/>
</dbReference>
<dbReference type="InterPro" id="IPR011990">
    <property type="entry name" value="TPR-like_helical_dom_sf"/>
</dbReference>
<keyword evidence="1" id="KW-0238">DNA-binding</keyword>
<dbReference type="PANTHER" id="PTHR43214">
    <property type="entry name" value="TWO-COMPONENT RESPONSE REGULATOR"/>
    <property type="match status" value="1"/>
</dbReference>
<comment type="caution">
    <text evidence="3">The sequence shown here is derived from an EMBL/GenBank/DDBJ whole genome shotgun (WGS) entry which is preliminary data.</text>
</comment>